<dbReference type="RefSeq" id="WP_023356152.1">
    <property type="nucleotide sequence ID" value="NZ_KI535372.1"/>
</dbReference>
<keyword evidence="2" id="KW-1185">Reference proteome</keyword>
<protein>
    <submittedName>
        <fullName evidence="1">Uncharacterized protein</fullName>
    </submittedName>
</protein>
<sequence length="98" mass="11257">MVDFYIANKKGKQTNKLEDYLKKLKHIDEVVVLGHGMGNVDREYFELAEQYIRPVKWTISVRDVNGINSVVSLCNTYSLRNKIHVKTMGEILGTNKSL</sequence>
<dbReference type="HOGENOM" id="CLU_2328625_0_0_9"/>
<dbReference type="eggNOG" id="ENOG50305Q2">
    <property type="taxonomic scope" value="Bacteria"/>
</dbReference>
<dbReference type="STRING" id="592026.GCWU0000282_003316"/>
<evidence type="ECO:0000313" key="2">
    <source>
        <dbReference type="Proteomes" id="UP000018227"/>
    </source>
</evidence>
<organism evidence="1 2">
    <name type="scientific">Catonella morbi ATCC 51271</name>
    <dbReference type="NCBI Taxonomy" id="592026"/>
    <lineage>
        <taxon>Bacteria</taxon>
        <taxon>Bacillati</taxon>
        <taxon>Bacillota</taxon>
        <taxon>Clostridia</taxon>
        <taxon>Lachnospirales</taxon>
        <taxon>Lachnospiraceae</taxon>
        <taxon>Catonella</taxon>
    </lineage>
</organism>
<gene>
    <name evidence="1" type="ORF">GCWU0000282_003316</name>
</gene>
<dbReference type="OrthoDB" id="9810135at2"/>
<name>V2Y1A0_9FIRM</name>
<proteinExistence type="predicted"/>
<reference evidence="1 2" key="1">
    <citation type="submission" date="2013-06" db="EMBL/GenBank/DDBJ databases">
        <authorList>
            <person name="Weinstock G."/>
            <person name="Sodergren E."/>
            <person name="Clifton S."/>
            <person name="Fulton L."/>
            <person name="Fulton B."/>
            <person name="Courtney L."/>
            <person name="Fronick C."/>
            <person name="Harrison M."/>
            <person name="Strong C."/>
            <person name="Farmer C."/>
            <person name="Delahaunty K."/>
            <person name="Markovic C."/>
            <person name="Hall O."/>
            <person name="Minx P."/>
            <person name="Tomlinson C."/>
            <person name="Mitreva M."/>
            <person name="Nelson J."/>
            <person name="Hou S."/>
            <person name="Wollam A."/>
            <person name="Pepin K.H."/>
            <person name="Johnson M."/>
            <person name="Bhonagiri V."/>
            <person name="Nash W.E."/>
            <person name="Warren W."/>
            <person name="Chinwalla A."/>
            <person name="Mardis E.R."/>
            <person name="Wilson R.K."/>
        </authorList>
    </citation>
    <scope>NUCLEOTIDE SEQUENCE [LARGE SCALE GENOMIC DNA]</scope>
    <source>
        <strain evidence="1 2">ATCC 51271</strain>
    </source>
</reference>
<dbReference type="Proteomes" id="UP000018227">
    <property type="component" value="Unassembled WGS sequence"/>
</dbReference>
<dbReference type="AlphaFoldDB" id="V2Y1A0"/>
<dbReference type="EMBL" id="ACIL03000024">
    <property type="protein sequence ID" value="ESL01491.1"/>
    <property type="molecule type" value="Genomic_DNA"/>
</dbReference>
<evidence type="ECO:0000313" key="1">
    <source>
        <dbReference type="EMBL" id="ESL01491.1"/>
    </source>
</evidence>
<accession>V2Y1A0</accession>
<comment type="caution">
    <text evidence="1">The sequence shown here is derived from an EMBL/GenBank/DDBJ whole genome shotgun (WGS) entry which is preliminary data.</text>
</comment>